<sequence>MNITYDPSVDILRIILDDSEIDESDEEVEGIIMDYGPAGKLIGIEILDASKRVDNPYVMNYSVAQEAASRP</sequence>
<name>A0A2W4WMG2_9CYAN</name>
<dbReference type="PANTHER" id="PTHR37029:SF1">
    <property type="entry name" value="SSR1768 PROTEIN"/>
    <property type="match status" value="1"/>
</dbReference>
<dbReference type="PANTHER" id="PTHR37029">
    <property type="entry name" value="SSR1768 PROTEIN"/>
    <property type="match status" value="1"/>
</dbReference>
<dbReference type="EMBL" id="QBMN01000017">
    <property type="protein sequence ID" value="PZO44387.1"/>
    <property type="molecule type" value="Genomic_DNA"/>
</dbReference>
<dbReference type="AlphaFoldDB" id="A0A2W4WMG2"/>
<reference evidence="2" key="1">
    <citation type="submission" date="2018-04" db="EMBL/GenBank/DDBJ databases">
        <authorList>
            <person name="Cornet L."/>
        </authorList>
    </citation>
    <scope>NUCLEOTIDE SEQUENCE [LARGE SCALE GENOMIC DNA]</scope>
</reference>
<evidence type="ECO:0008006" key="3">
    <source>
        <dbReference type="Google" id="ProtNLM"/>
    </source>
</evidence>
<gene>
    <name evidence="1" type="ORF">DCF17_03930</name>
</gene>
<evidence type="ECO:0000313" key="1">
    <source>
        <dbReference type="EMBL" id="PZO44387.1"/>
    </source>
</evidence>
<evidence type="ECO:0000313" key="2">
    <source>
        <dbReference type="Proteomes" id="UP000249081"/>
    </source>
</evidence>
<dbReference type="Pfam" id="PF10049">
    <property type="entry name" value="DUF2283"/>
    <property type="match status" value="1"/>
</dbReference>
<comment type="caution">
    <text evidence="1">The sequence shown here is derived from an EMBL/GenBank/DDBJ whole genome shotgun (WGS) entry which is preliminary data.</text>
</comment>
<dbReference type="Proteomes" id="UP000249081">
    <property type="component" value="Unassembled WGS sequence"/>
</dbReference>
<accession>A0A2W4WMG2</accession>
<reference evidence="1 2" key="2">
    <citation type="submission" date="2018-06" db="EMBL/GenBank/DDBJ databases">
        <title>Metagenomic assembly of (sub)arctic Cyanobacteria and their associated microbiome from non-axenic cultures.</title>
        <authorList>
            <person name="Baurain D."/>
        </authorList>
    </citation>
    <scope>NUCLEOTIDE SEQUENCE [LARGE SCALE GENOMIC DNA]</scope>
    <source>
        <strain evidence="1">ULC041bin1</strain>
    </source>
</reference>
<dbReference type="InterPro" id="IPR019270">
    <property type="entry name" value="DUF2283"/>
</dbReference>
<proteinExistence type="predicted"/>
<protein>
    <recommendedName>
        <fullName evidence="3">DUF2283 domain-containing protein</fullName>
    </recommendedName>
</protein>
<organism evidence="1 2">
    <name type="scientific">Shackletoniella antarctica</name>
    <dbReference type="NCBI Taxonomy" id="268115"/>
    <lineage>
        <taxon>Bacteria</taxon>
        <taxon>Bacillati</taxon>
        <taxon>Cyanobacteriota</taxon>
        <taxon>Cyanophyceae</taxon>
        <taxon>Oculatellales</taxon>
        <taxon>Oculatellaceae</taxon>
        <taxon>Shackletoniella</taxon>
    </lineage>
</organism>